<name>H1S1X8_9BURK</name>
<protein>
    <recommendedName>
        <fullName evidence="5">Extra-cytoplasmic solute receptor</fullName>
    </recommendedName>
</protein>
<dbReference type="PIRSF" id="PIRSF017082">
    <property type="entry name" value="YflP"/>
    <property type="match status" value="1"/>
</dbReference>
<comment type="caution">
    <text evidence="3">The sequence shown here is derived from an EMBL/GenBank/DDBJ whole genome shotgun (WGS) entry which is preliminary data.</text>
</comment>
<evidence type="ECO:0000256" key="2">
    <source>
        <dbReference type="SAM" id="SignalP"/>
    </source>
</evidence>
<dbReference type="CDD" id="cd07012">
    <property type="entry name" value="PBP2_Bug_TTT"/>
    <property type="match status" value="1"/>
</dbReference>
<evidence type="ECO:0000256" key="1">
    <source>
        <dbReference type="ARBA" id="ARBA00006987"/>
    </source>
</evidence>
<dbReference type="PANTHER" id="PTHR42928:SF5">
    <property type="entry name" value="BLR1237 PROTEIN"/>
    <property type="match status" value="1"/>
</dbReference>
<comment type="similarity">
    <text evidence="1">Belongs to the UPF0065 (bug) family.</text>
</comment>
<feature type="chain" id="PRO_5003554205" description="Extra-cytoplasmic solute receptor" evidence="2">
    <location>
        <begin position="40"/>
        <end position="342"/>
    </location>
</feature>
<dbReference type="Gene3D" id="3.40.190.150">
    <property type="entry name" value="Bordetella uptake gene, domain 1"/>
    <property type="match status" value="1"/>
</dbReference>
<sequence>MKFERHTHCSLGDRIKRFTTAFAALAFGAACSLTSSVQAAEDPWPHKPVTVIVPSAAGGSGDVLSRIVLSHLARATNANFVVDNRPGAAGNIGMAMVKRAAPDGYTLGYGNINTLAVNPSLFSKLPYDVQRDFVPVGRMFSIYNLLVVRGDSPIKNVAELIALAKKEPGKLSYAAAGTGSSGHMGGELFKKMAGIDVLFIPYNGDPPSLTDLAGGRLDYTFTNASVAWPLVKSGKLRALAITSRERIPLYPNLPTLDESGLKGYENVSWGGLVFPKGTPQPIVDRVSAALEKVLKSDALRKELTDANASVGTGTREEFARFVASEQKKWGGVIESAHIPKQN</sequence>
<dbReference type="PROSITE" id="PS51257">
    <property type="entry name" value="PROKAR_LIPOPROTEIN"/>
    <property type="match status" value="1"/>
</dbReference>
<proteinExistence type="inferred from homology"/>
<dbReference type="Proteomes" id="UP000005808">
    <property type="component" value="Unassembled WGS sequence"/>
</dbReference>
<dbReference type="Gene3D" id="3.40.190.10">
    <property type="entry name" value="Periplasmic binding protein-like II"/>
    <property type="match status" value="1"/>
</dbReference>
<dbReference type="PATRIC" id="fig|1127483.3.peg.1683"/>
<dbReference type="AlphaFoldDB" id="H1S1X8"/>
<reference evidence="3 4" key="1">
    <citation type="journal article" date="2012" name="J. Bacteriol.">
        <title>De Novo Genome Project of Cupriavidus basilensis OR16.</title>
        <authorList>
            <person name="Cserhati M."/>
            <person name="Kriszt B."/>
            <person name="Szoboszlay S."/>
            <person name="Toth A."/>
            <person name="Szabo I."/>
            <person name="Tancsics A."/>
            <person name="Nagy I."/>
            <person name="Horvath B."/>
            <person name="Nagy I."/>
            <person name="Kukolya J."/>
        </authorList>
    </citation>
    <scope>NUCLEOTIDE SEQUENCE [LARGE SCALE GENOMIC DNA]</scope>
    <source>
        <strain evidence="3 4">OR16</strain>
    </source>
</reference>
<evidence type="ECO:0008006" key="5">
    <source>
        <dbReference type="Google" id="ProtNLM"/>
    </source>
</evidence>
<gene>
    <name evidence="3" type="ORF">OR16_08402</name>
</gene>
<evidence type="ECO:0000313" key="4">
    <source>
        <dbReference type="Proteomes" id="UP000005808"/>
    </source>
</evidence>
<accession>H1S1X8</accession>
<feature type="signal peptide" evidence="2">
    <location>
        <begin position="1"/>
        <end position="39"/>
    </location>
</feature>
<evidence type="ECO:0000313" key="3">
    <source>
        <dbReference type="EMBL" id="EHP43472.1"/>
    </source>
</evidence>
<dbReference type="Pfam" id="PF03401">
    <property type="entry name" value="TctC"/>
    <property type="match status" value="1"/>
</dbReference>
<dbReference type="PANTHER" id="PTHR42928">
    <property type="entry name" value="TRICARBOXYLATE-BINDING PROTEIN"/>
    <property type="match status" value="1"/>
</dbReference>
<keyword evidence="2" id="KW-0732">Signal</keyword>
<dbReference type="SUPFAM" id="SSF53850">
    <property type="entry name" value="Periplasmic binding protein-like II"/>
    <property type="match status" value="1"/>
</dbReference>
<organism evidence="3 4">
    <name type="scientific">Cupriavidus basilensis OR16</name>
    <dbReference type="NCBI Taxonomy" id="1127483"/>
    <lineage>
        <taxon>Bacteria</taxon>
        <taxon>Pseudomonadati</taxon>
        <taxon>Pseudomonadota</taxon>
        <taxon>Betaproteobacteria</taxon>
        <taxon>Burkholderiales</taxon>
        <taxon>Burkholderiaceae</taxon>
        <taxon>Cupriavidus</taxon>
    </lineage>
</organism>
<dbReference type="RefSeq" id="WP_006157399.1">
    <property type="nucleotide sequence ID" value="NZ_AHJE01000018.1"/>
</dbReference>
<dbReference type="InterPro" id="IPR005064">
    <property type="entry name" value="BUG"/>
</dbReference>
<dbReference type="InterPro" id="IPR042100">
    <property type="entry name" value="Bug_dom1"/>
</dbReference>
<dbReference type="EMBL" id="AHJE01000018">
    <property type="protein sequence ID" value="EHP43472.1"/>
    <property type="molecule type" value="Genomic_DNA"/>
</dbReference>